<dbReference type="InterPro" id="IPR024869">
    <property type="entry name" value="FAM20"/>
</dbReference>
<name>A0A7K8QTC6_9PASS</name>
<feature type="non-terminal residue" evidence="1">
    <location>
        <position position="135"/>
    </location>
</feature>
<dbReference type="Proteomes" id="UP000567624">
    <property type="component" value="Unassembled WGS sequence"/>
</dbReference>
<sequence length="135" mass="15428">LYREELNLTSPAAPLPLRPDASWLQFHLGISRDGLYPRSSPAVNRLLRDMQEFPTISADYSQDEKALLGACDCSQSESVPVCTVLVPPLMSWQLGEVHPLLSPRQKREEETPEDFFYFVDFQRHNAEIAAFHLDR</sequence>
<gene>
    <name evidence="1" type="primary">Fam20a</name>
    <name evidence="1" type="ORF">SMICAP_R12742</name>
</gene>
<evidence type="ECO:0000313" key="1">
    <source>
        <dbReference type="EMBL" id="NXF08274.1"/>
    </source>
</evidence>
<dbReference type="PANTHER" id="PTHR12450:SF12">
    <property type="entry name" value="PSEUDOKINASE FAM20A"/>
    <property type="match status" value="1"/>
</dbReference>
<dbReference type="PANTHER" id="PTHR12450">
    <property type="entry name" value="DENTIN MATRIX PROTEIN 4 PROTEIN FAM20"/>
    <property type="match status" value="1"/>
</dbReference>
<dbReference type="GO" id="GO:0005794">
    <property type="term" value="C:Golgi apparatus"/>
    <property type="evidence" value="ECO:0007669"/>
    <property type="project" value="TreeGrafter"/>
</dbReference>
<keyword evidence="1" id="KW-0418">Kinase</keyword>
<keyword evidence="2" id="KW-1185">Reference proteome</keyword>
<keyword evidence="1" id="KW-0808">Transferase</keyword>
<proteinExistence type="predicted"/>
<dbReference type="AlphaFoldDB" id="A0A7K8QTC6"/>
<comment type="caution">
    <text evidence="1">The sequence shown here is derived from an EMBL/GenBank/DDBJ whole genome shotgun (WGS) entry which is preliminary data.</text>
</comment>
<dbReference type="GO" id="GO:0016301">
    <property type="term" value="F:kinase activity"/>
    <property type="evidence" value="ECO:0007669"/>
    <property type="project" value="UniProtKB-KW"/>
</dbReference>
<organism evidence="1 2">
    <name type="scientific">Smithornis capensis</name>
    <dbReference type="NCBI Taxonomy" id="363769"/>
    <lineage>
        <taxon>Eukaryota</taxon>
        <taxon>Metazoa</taxon>
        <taxon>Chordata</taxon>
        <taxon>Craniata</taxon>
        <taxon>Vertebrata</taxon>
        <taxon>Euteleostomi</taxon>
        <taxon>Archelosauria</taxon>
        <taxon>Archosauria</taxon>
        <taxon>Dinosauria</taxon>
        <taxon>Saurischia</taxon>
        <taxon>Theropoda</taxon>
        <taxon>Coelurosauria</taxon>
        <taxon>Aves</taxon>
        <taxon>Neognathae</taxon>
        <taxon>Neoaves</taxon>
        <taxon>Telluraves</taxon>
        <taxon>Australaves</taxon>
        <taxon>Passeriformes</taxon>
        <taxon>Eurylaimidae</taxon>
        <taxon>Smithornis</taxon>
    </lineage>
</organism>
<dbReference type="EMBL" id="VWYW01000268">
    <property type="protein sequence ID" value="NXF08274.1"/>
    <property type="molecule type" value="Genomic_DNA"/>
</dbReference>
<protein>
    <submittedName>
        <fullName evidence="1">FA20A Pseudokinase</fullName>
    </submittedName>
</protein>
<accession>A0A7K8QTC6</accession>
<feature type="non-terminal residue" evidence="1">
    <location>
        <position position="1"/>
    </location>
</feature>
<dbReference type="GO" id="GO:0043539">
    <property type="term" value="F:protein serine/threonine kinase activator activity"/>
    <property type="evidence" value="ECO:0007669"/>
    <property type="project" value="TreeGrafter"/>
</dbReference>
<reference evidence="1 2" key="1">
    <citation type="submission" date="2019-09" db="EMBL/GenBank/DDBJ databases">
        <title>Bird 10,000 Genomes (B10K) Project - Family phase.</title>
        <authorList>
            <person name="Zhang G."/>
        </authorList>
    </citation>
    <scope>NUCLEOTIDE SEQUENCE [LARGE SCALE GENOMIC DNA]</scope>
    <source>
        <strain evidence="1">B10K-CU-031-20</strain>
    </source>
</reference>
<evidence type="ECO:0000313" key="2">
    <source>
        <dbReference type="Proteomes" id="UP000567624"/>
    </source>
</evidence>